<gene>
    <name evidence="1" type="ORF">N018_13360</name>
</gene>
<evidence type="ECO:0000313" key="1">
    <source>
        <dbReference type="EMBL" id="AHG43615.1"/>
    </source>
</evidence>
<organism evidence="1 2">
    <name type="scientific">Pseudomonas syringae CC1557</name>
    <dbReference type="NCBI Taxonomy" id="1357279"/>
    <lineage>
        <taxon>Bacteria</taxon>
        <taxon>Pseudomonadati</taxon>
        <taxon>Pseudomonadota</taxon>
        <taxon>Gammaproteobacteria</taxon>
        <taxon>Pseudomonadales</taxon>
        <taxon>Pseudomonadaceae</taxon>
        <taxon>Pseudomonas</taxon>
        <taxon>Pseudomonas syringae</taxon>
    </lineage>
</organism>
<evidence type="ECO:0000313" key="2">
    <source>
        <dbReference type="Proteomes" id="UP000019089"/>
    </source>
</evidence>
<protein>
    <submittedName>
        <fullName evidence="1">Uncharacterized protein</fullName>
    </submittedName>
</protein>
<dbReference type="KEGG" id="psyr:N018_13360"/>
<dbReference type="STRING" id="1357279.N018_13360"/>
<dbReference type="HOGENOM" id="CLU_2438535_0_0_6"/>
<dbReference type="AlphaFoldDB" id="W0N2A1"/>
<dbReference type="RefSeq" id="WP_025389888.1">
    <property type="nucleotide sequence ID" value="NZ_CP007014.1"/>
</dbReference>
<reference evidence="1 2" key="1">
    <citation type="submission" date="2013-12" db="EMBL/GenBank/DDBJ databases">
        <title>Interactions Between Genome Architecture and Virulence Genes in Pseudomonas syringae, strain CC1557 as a model.</title>
        <authorList>
            <person name="Baltrus D."/>
            <person name="Hockett K."/>
            <person name="Karlsrud E."/>
            <person name="Dougherty K."/>
            <person name="Nishimura M."/>
        </authorList>
    </citation>
    <scope>NUCLEOTIDE SEQUENCE [LARGE SCALE GENOMIC DNA]</scope>
    <source>
        <strain evidence="1 2">CC1557</strain>
    </source>
</reference>
<dbReference type="EMBL" id="CP007014">
    <property type="protein sequence ID" value="AHG43615.1"/>
    <property type="molecule type" value="Genomic_DNA"/>
</dbReference>
<accession>W0N2A1</accession>
<sequence length="90" mass="9893">MDPEEFAMVQDAQAGVTSATIGILRTFAAVLVDLVPDHKLAHMASEFNRTQHDGLATEHLGEIGMEAYSQTYDFVESALNKAIEKKTGRR</sequence>
<dbReference type="Proteomes" id="UP000019089">
    <property type="component" value="Chromosome"/>
</dbReference>
<name>W0N2A1_PSESX</name>
<proteinExistence type="predicted"/>